<accession>A0A0R0CQC9</accession>
<dbReference type="EMBL" id="LDJJ01000007">
    <property type="protein sequence ID" value="KRG71765.1"/>
    <property type="molecule type" value="Genomic_DNA"/>
</dbReference>
<evidence type="ECO:0000313" key="2">
    <source>
        <dbReference type="Proteomes" id="UP000051863"/>
    </source>
</evidence>
<gene>
    <name evidence="1" type="ORF">ABB27_02420</name>
</gene>
<comment type="caution">
    <text evidence="1">The sequence shown here is derived from an EMBL/GenBank/DDBJ whole genome shotgun (WGS) entry which is preliminary data.</text>
</comment>
<keyword evidence="2" id="KW-1185">Reference proteome</keyword>
<evidence type="ECO:0000313" key="1">
    <source>
        <dbReference type="EMBL" id="KRG71765.1"/>
    </source>
</evidence>
<sequence length="70" mass="7716">MPTLRLIAPLLDAEPGVIDLVATWLVHLEYTPRAAFMGSFRGQRRAHEAKAQKAQAARDWSAAIGRTMKG</sequence>
<dbReference type="AlphaFoldDB" id="A0A0R0CQC9"/>
<reference evidence="1 2" key="1">
    <citation type="submission" date="2015-05" db="EMBL/GenBank/DDBJ databases">
        <title>Genome sequencing and analysis of members of genus Stenotrophomonas.</title>
        <authorList>
            <person name="Patil P.P."/>
            <person name="Midha S."/>
            <person name="Patil P.B."/>
        </authorList>
    </citation>
    <scope>NUCLEOTIDE SEQUENCE [LARGE SCALE GENOMIC DNA]</scope>
    <source>
        <strain evidence="1 2">DSM 18941</strain>
    </source>
</reference>
<protein>
    <submittedName>
        <fullName evidence="1">Uncharacterized protein</fullName>
    </submittedName>
</protein>
<proteinExistence type="predicted"/>
<name>A0A0R0CQC9_9GAMM</name>
<organism evidence="1 2">
    <name type="scientific">Stenotrophomonas terrae</name>
    <dbReference type="NCBI Taxonomy" id="405446"/>
    <lineage>
        <taxon>Bacteria</taxon>
        <taxon>Pseudomonadati</taxon>
        <taxon>Pseudomonadota</taxon>
        <taxon>Gammaproteobacteria</taxon>
        <taxon>Lysobacterales</taxon>
        <taxon>Lysobacteraceae</taxon>
        <taxon>Stenotrophomonas</taxon>
    </lineage>
</organism>
<dbReference type="PATRIC" id="fig|405446.3.peg.3367"/>
<dbReference type="Proteomes" id="UP000051863">
    <property type="component" value="Unassembled WGS sequence"/>
</dbReference>